<dbReference type="PATRIC" id="fig|49338.4.peg.2779"/>
<feature type="transmembrane region" description="Helical" evidence="1">
    <location>
        <begin position="40"/>
        <end position="60"/>
    </location>
</feature>
<keyword evidence="1" id="KW-0812">Transmembrane</keyword>
<proteinExistence type="predicted"/>
<gene>
    <name evidence="3" type="ORF">AT727_10520</name>
    <name evidence="2" type="ORF">DPCES_2589</name>
</gene>
<dbReference type="EMBL" id="LOCK01000061">
    <property type="protein sequence ID" value="KTE89773.1"/>
    <property type="molecule type" value="Genomic_DNA"/>
</dbReference>
<feature type="transmembrane region" description="Helical" evidence="1">
    <location>
        <begin position="92"/>
        <end position="110"/>
    </location>
</feature>
<organism evidence="2">
    <name type="scientific">Desulfitobacterium hafniense</name>
    <name type="common">Desulfitobacterium frappieri</name>
    <dbReference type="NCBI Taxonomy" id="49338"/>
    <lineage>
        <taxon>Bacteria</taxon>
        <taxon>Bacillati</taxon>
        <taxon>Bacillota</taxon>
        <taxon>Clostridia</taxon>
        <taxon>Eubacteriales</taxon>
        <taxon>Desulfitobacteriaceae</taxon>
        <taxon>Desulfitobacterium</taxon>
    </lineage>
</organism>
<name>A0A098B3P0_DESHA</name>
<sequence length="111" mass="11997">MILTSQQSLVIIAVIALGTVLTRGLPFLLFPAHKETPGRILYLGQVIPFAAIAMLIIYCLKNVSLLAAPYGLPEGIAIGFIIFIHLWKNNVLLSIGGGTVIYMALVQFVFA</sequence>
<keyword evidence="1" id="KW-1133">Transmembrane helix</keyword>
<reference evidence="3 4" key="2">
    <citation type="submission" date="2015-12" db="EMBL/GenBank/DDBJ databases">
        <title>Draft Genome Sequence of Desulfitobacterium hafniense Strain DH, a Sulfate-reducing Bacterium Isolated from Paddy Soils.</title>
        <authorList>
            <person name="Bao P."/>
            <person name="Zhang X."/>
            <person name="Li G."/>
        </authorList>
    </citation>
    <scope>NUCLEOTIDE SEQUENCE [LARGE SCALE GENOMIC DNA]</scope>
    <source>
        <strain evidence="3 4">DH</strain>
    </source>
</reference>
<reference evidence="2" key="1">
    <citation type="submission" date="2014-07" db="EMBL/GenBank/DDBJ databases">
        <authorList>
            <person name="Hornung V.Bastian."/>
        </authorList>
    </citation>
    <scope>NUCLEOTIDE SEQUENCE</scope>
    <source>
        <strain evidence="2">PCE-S</strain>
    </source>
</reference>
<feature type="transmembrane region" description="Helical" evidence="1">
    <location>
        <begin position="67"/>
        <end position="86"/>
    </location>
</feature>
<evidence type="ECO:0000313" key="2">
    <source>
        <dbReference type="EMBL" id="CDX02476.1"/>
    </source>
</evidence>
<dbReference type="RefSeq" id="WP_011460300.1">
    <property type="nucleotide sequence ID" value="NZ_JAYFNZ010000017.1"/>
</dbReference>
<feature type="transmembrane region" description="Helical" evidence="1">
    <location>
        <begin position="9"/>
        <end position="28"/>
    </location>
</feature>
<protein>
    <submittedName>
        <fullName evidence="2">Branched-chain amino acid transport protein (AzlD)</fullName>
    </submittedName>
    <submittedName>
        <fullName evidence="3">Branched-chain amino acid transporter AzlD</fullName>
    </submittedName>
</protein>
<dbReference type="OrthoDB" id="308265at2"/>
<dbReference type="EMBL" id="LK996017">
    <property type="protein sequence ID" value="CDX02476.1"/>
    <property type="molecule type" value="Genomic_DNA"/>
</dbReference>
<evidence type="ECO:0000256" key="1">
    <source>
        <dbReference type="SAM" id="Phobius"/>
    </source>
</evidence>
<dbReference type="Proteomes" id="UP000054623">
    <property type="component" value="Unassembled WGS sequence"/>
</dbReference>
<dbReference type="Pfam" id="PF05437">
    <property type="entry name" value="AzlD"/>
    <property type="match status" value="1"/>
</dbReference>
<evidence type="ECO:0000313" key="3">
    <source>
        <dbReference type="EMBL" id="KTE89773.1"/>
    </source>
</evidence>
<keyword evidence="1" id="KW-0472">Membrane</keyword>
<dbReference type="InterPro" id="IPR008407">
    <property type="entry name" value="Brnchd-chn_aa_trnsp_AzlD"/>
</dbReference>
<dbReference type="AlphaFoldDB" id="A0A098B3P0"/>
<accession>A0A098B3P0</accession>
<evidence type="ECO:0000313" key="4">
    <source>
        <dbReference type="Proteomes" id="UP000054623"/>
    </source>
</evidence>
<dbReference type="PIRSF" id="PIRSF003203">
    <property type="entry name" value="AzlD"/>
    <property type="match status" value="1"/>
</dbReference>